<dbReference type="KEGG" id="dph:EHF33_11965"/>
<gene>
    <name evidence="2" type="ORF">EHF33_11965</name>
</gene>
<dbReference type="Proteomes" id="UP000276417">
    <property type="component" value="Chromosome 1"/>
</dbReference>
<dbReference type="InterPro" id="IPR005149">
    <property type="entry name" value="Tscrpt_reg_PadR_N"/>
</dbReference>
<keyword evidence="3" id="KW-1185">Reference proteome</keyword>
<dbReference type="EMBL" id="CP034183">
    <property type="protein sequence ID" value="AZI43371.1"/>
    <property type="molecule type" value="Genomic_DNA"/>
</dbReference>
<dbReference type="InterPro" id="IPR052509">
    <property type="entry name" value="Metal_resp_DNA-bind_regulator"/>
</dbReference>
<dbReference type="SUPFAM" id="SSF46785">
    <property type="entry name" value="Winged helix' DNA-binding domain"/>
    <property type="match status" value="1"/>
</dbReference>
<feature type="domain" description="Transcription regulator PadR N-terminal" evidence="1">
    <location>
        <begin position="14"/>
        <end position="88"/>
    </location>
</feature>
<dbReference type="RefSeq" id="WP_124871797.1">
    <property type="nucleotide sequence ID" value="NZ_CP034183.1"/>
</dbReference>
<dbReference type="PANTHER" id="PTHR33169">
    <property type="entry name" value="PADR-FAMILY TRANSCRIPTIONAL REGULATOR"/>
    <property type="match status" value="1"/>
</dbReference>
<dbReference type="PANTHER" id="PTHR33169:SF14">
    <property type="entry name" value="TRANSCRIPTIONAL REGULATOR RV3488"/>
    <property type="match status" value="1"/>
</dbReference>
<reference evidence="2 3" key="1">
    <citation type="submission" date="2018-11" db="EMBL/GenBank/DDBJ databases">
        <title>Deinococcus shelandsis sp. nov., isolated from South Shetland Islands soil of Antarctica.</title>
        <authorList>
            <person name="Tian J."/>
        </authorList>
    </citation>
    <scope>NUCLEOTIDE SEQUENCE [LARGE SCALE GENOMIC DNA]</scope>
    <source>
        <strain evidence="2 3">S14-83T</strain>
    </source>
</reference>
<organism evidence="2 3">
    <name type="scientific">Deinococcus psychrotolerans</name>
    <dbReference type="NCBI Taxonomy" id="2489213"/>
    <lineage>
        <taxon>Bacteria</taxon>
        <taxon>Thermotogati</taxon>
        <taxon>Deinococcota</taxon>
        <taxon>Deinococci</taxon>
        <taxon>Deinococcales</taxon>
        <taxon>Deinococcaceae</taxon>
        <taxon>Deinococcus</taxon>
    </lineage>
</organism>
<accession>A0A3G8YP31</accession>
<dbReference type="InterPro" id="IPR036390">
    <property type="entry name" value="WH_DNA-bd_sf"/>
</dbReference>
<sequence length="105" mass="11815">MEANLFKGNLDLIVLSVLEGGERYGLEIGKEVDARTDGYFTLNAGSLYPALHRLEKQGWVLAEEKAPPRGGPQVRYYTLTSTGAAELKRRRDAYQIFDQALRALW</sequence>
<dbReference type="AlphaFoldDB" id="A0A3G8YP31"/>
<dbReference type="OrthoDB" id="9808017at2"/>
<dbReference type="InterPro" id="IPR036388">
    <property type="entry name" value="WH-like_DNA-bd_sf"/>
</dbReference>
<evidence type="ECO:0000259" key="1">
    <source>
        <dbReference type="Pfam" id="PF03551"/>
    </source>
</evidence>
<name>A0A3G8YP31_9DEIO</name>
<evidence type="ECO:0000313" key="3">
    <source>
        <dbReference type="Proteomes" id="UP000276417"/>
    </source>
</evidence>
<proteinExistence type="predicted"/>
<evidence type="ECO:0000313" key="2">
    <source>
        <dbReference type="EMBL" id="AZI43371.1"/>
    </source>
</evidence>
<protein>
    <submittedName>
        <fullName evidence="2">PadR family transcriptional regulator</fullName>
    </submittedName>
</protein>
<dbReference type="Pfam" id="PF03551">
    <property type="entry name" value="PadR"/>
    <property type="match status" value="1"/>
</dbReference>
<dbReference type="Gene3D" id="1.10.10.10">
    <property type="entry name" value="Winged helix-like DNA-binding domain superfamily/Winged helix DNA-binding domain"/>
    <property type="match status" value="1"/>
</dbReference>